<keyword evidence="2" id="KW-0132">Cell division</keyword>
<reference evidence="9 10" key="2">
    <citation type="journal article" date="2012" name="BMC Genomics">
        <title>The genome of Pelobacter carbinolicus reveals surprising metabolic capabilities and physiological features.</title>
        <authorList>
            <person name="Aklujkar M."/>
            <person name="Haveman S.A."/>
            <person name="Didonato R.Jr."/>
            <person name="Chertkov O."/>
            <person name="Han C.S."/>
            <person name="Land M.L."/>
            <person name="Brown P."/>
            <person name="Lovley D.R."/>
        </authorList>
    </citation>
    <scope>NUCLEOTIDE SEQUENCE [LARGE SCALE GENOMIC DNA]</scope>
    <source>
        <strain evidence="10">DSM 2380 / NBRC 103641 / GraBd1</strain>
    </source>
</reference>
<dbReference type="KEGG" id="pca:Pcar_0741"/>
<dbReference type="InterPro" id="IPR007060">
    <property type="entry name" value="FtsL/DivIC"/>
</dbReference>
<feature type="coiled-coil region" evidence="7">
    <location>
        <begin position="42"/>
        <end position="76"/>
    </location>
</feature>
<dbReference type="eggNOG" id="COG2919">
    <property type="taxonomic scope" value="Bacteria"/>
</dbReference>
<keyword evidence="10" id="KW-1185">Reference proteome</keyword>
<dbReference type="PANTHER" id="PTHR37485:SF1">
    <property type="entry name" value="CELL DIVISION PROTEIN FTSB"/>
    <property type="match status" value="1"/>
</dbReference>
<evidence type="ECO:0000256" key="6">
    <source>
        <dbReference type="ARBA" id="ARBA00023306"/>
    </source>
</evidence>
<dbReference type="PANTHER" id="PTHR37485">
    <property type="entry name" value="CELL DIVISION PROTEIN FTSB"/>
    <property type="match status" value="1"/>
</dbReference>
<dbReference type="GO" id="GO:0043093">
    <property type="term" value="P:FtsZ-dependent cytokinesis"/>
    <property type="evidence" value="ECO:0007669"/>
    <property type="project" value="TreeGrafter"/>
</dbReference>
<keyword evidence="1" id="KW-1003">Cell membrane</keyword>
<dbReference type="AlphaFoldDB" id="Q3A6K7"/>
<proteinExistence type="predicted"/>
<dbReference type="InterPro" id="IPR023081">
    <property type="entry name" value="Cell_div_FtsB"/>
</dbReference>
<dbReference type="Pfam" id="PF04977">
    <property type="entry name" value="DivIC"/>
    <property type="match status" value="1"/>
</dbReference>
<reference evidence="10" key="1">
    <citation type="submission" date="2005-10" db="EMBL/GenBank/DDBJ databases">
        <title>Complete sequence of Pelobacter carbinolicus DSM 2380.</title>
        <authorList>
            <person name="Copeland A."/>
            <person name="Lucas S."/>
            <person name="Lapidus A."/>
            <person name="Barry K."/>
            <person name="Detter J.C."/>
            <person name="Glavina T."/>
            <person name="Hammon N."/>
            <person name="Israni S."/>
            <person name="Pitluck S."/>
            <person name="Chertkov O."/>
            <person name="Schmutz J."/>
            <person name="Larimer F."/>
            <person name="Land M."/>
            <person name="Kyrpides N."/>
            <person name="Ivanova N."/>
            <person name="Richardson P."/>
        </authorList>
    </citation>
    <scope>NUCLEOTIDE SEQUENCE [LARGE SCALE GENOMIC DNA]</scope>
    <source>
        <strain evidence="10">DSM 2380 / NBRC 103641 / GraBd1</strain>
    </source>
</reference>
<evidence type="ECO:0000313" key="10">
    <source>
        <dbReference type="Proteomes" id="UP000002534"/>
    </source>
</evidence>
<gene>
    <name evidence="9" type="primary">divIC</name>
    <name evidence="9" type="ordered locus">Pcar_0741</name>
</gene>
<evidence type="ECO:0000256" key="7">
    <source>
        <dbReference type="SAM" id="Coils"/>
    </source>
</evidence>
<dbReference type="EMBL" id="CP000142">
    <property type="protein sequence ID" value="ABA88000.1"/>
    <property type="molecule type" value="Genomic_DNA"/>
</dbReference>
<keyword evidence="6" id="KW-0131">Cell cycle</keyword>
<accession>Q3A6K7</accession>
<keyword evidence="3 8" id="KW-0812">Transmembrane</keyword>
<protein>
    <submittedName>
        <fullName evidence="9">Septum formation initiator family protein</fullName>
    </submittedName>
</protein>
<evidence type="ECO:0000256" key="4">
    <source>
        <dbReference type="ARBA" id="ARBA00022989"/>
    </source>
</evidence>
<evidence type="ECO:0000313" key="9">
    <source>
        <dbReference type="EMBL" id="ABA88000.1"/>
    </source>
</evidence>
<keyword evidence="4 8" id="KW-1133">Transmembrane helix</keyword>
<dbReference type="GO" id="GO:0030428">
    <property type="term" value="C:cell septum"/>
    <property type="evidence" value="ECO:0007669"/>
    <property type="project" value="TreeGrafter"/>
</dbReference>
<evidence type="ECO:0000256" key="3">
    <source>
        <dbReference type="ARBA" id="ARBA00022692"/>
    </source>
</evidence>
<feature type="transmembrane region" description="Helical" evidence="8">
    <location>
        <begin position="20"/>
        <end position="40"/>
    </location>
</feature>
<keyword evidence="5 8" id="KW-0472">Membrane</keyword>
<evidence type="ECO:0000256" key="5">
    <source>
        <dbReference type="ARBA" id="ARBA00023136"/>
    </source>
</evidence>
<keyword evidence="7" id="KW-0175">Coiled coil</keyword>
<dbReference type="Proteomes" id="UP000002534">
    <property type="component" value="Chromosome"/>
</dbReference>
<organism evidence="9 10">
    <name type="scientific">Syntrophotalea carbinolica (strain DSM 2380 / NBRC 103641 / GraBd1)</name>
    <name type="common">Pelobacter carbinolicus</name>
    <dbReference type="NCBI Taxonomy" id="338963"/>
    <lineage>
        <taxon>Bacteria</taxon>
        <taxon>Pseudomonadati</taxon>
        <taxon>Thermodesulfobacteriota</taxon>
        <taxon>Desulfuromonadia</taxon>
        <taxon>Desulfuromonadales</taxon>
        <taxon>Syntrophotaleaceae</taxon>
        <taxon>Syntrophotalea</taxon>
    </lineage>
</organism>
<dbReference type="STRING" id="338963.Pcar_0741"/>
<evidence type="ECO:0000256" key="2">
    <source>
        <dbReference type="ARBA" id="ARBA00022618"/>
    </source>
</evidence>
<name>Q3A6K7_SYNC1</name>
<evidence type="ECO:0000256" key="1">
    <source>
        <dbReference type="ARBA" id="ARBA00022475"/>
    </source>
</evidence>
<dbReference type="HOGENOM" id="CLU_134863_1_0_7"/>
<evidence type="ECO:0000256" key="8">
    <source>
        <dbReference type="SAM" id="Phobius"/>
    </source>
</evidence>
<sequence>MANSKPTARVRSLGQRIPLVPVVIILLVLGAGLFGEKGALRMLQARRQKMDLERQVAAKQNINRELKQEIKQLKTDRIYIETLARKELGMVGDGEVVYQFPTESNPSDHVGPATSSAP</sequence>
<dbReference type="RefSeq" id="WP_011340443.1">
    <property type="nucleotide sequence ID" value="NC_007498.2"/>
</dbReference>
<dbReference type="OrthoDB" id="5520945at2"/>